<feature type="transmembrane region" description="Helical" evidence="6">
    <location>
        <begin position="335"/>
        <end position="356"/>
    </location>
</feature>
<dbReference type="eggNOG" id="COG0772">
    <property type="taxonomic scope" value="Bacteria"/>
</dbReference>
<keyword evidence="4 6" id="KW-1133">Transmembrane helix</keyword>
<reference evidence="7 8" key="1">
    <citation type="journal article" date="2011" name="J. Bacteriol.">
        <title>Genome sequence of the algicidal bacterium Kordia algicida OT-1.</title>
        <authorList>
            <person name="Lee H.S."/>
            <person name="Kang S.G."/>
            <person name="Kwon K.K."/>
            <person name="Lee J.H."/>
            <person name="Kim S.J."/>
        </authorList>
    </citation>
    <scope>NUCLEOTIDE SEQUENCE [LARGE SCALE GENOMIC DNA]</scope>
    <source>
        <strain evidence="7 8">OT-1</strain>
    </source>
</reference>
<protein>
    <submittedName>
        <fullName evidence="7">Rod shape-determining protein</fullName>
    </submittedName>
</protein>
<keyword evidence="8" id="KW-1185">Reference proteome</keyword>
<evidence type="ECO:0000256" key="5">
    <source>
        <dbReference type="ARBA" id="ARBA00023136"/>
    </source>
</evidence>
<sequence>MSREVKFVKKIDWLSILLYFLLVGIGWINIYSASVTESFSGVLDMSQLYGKQLVFIGTSIIIIILILSIEAKFYERFSSIIYVIALLSLLGLMVFGKNVNGATSWYGIGSFTLQPSEFAKAATVLALAKYLSDIQTNINYFSHQLISFAIILAPPLLIMLQPDAGSAMVYMAFFFVLYREGLPPIYLWIGFTLVLLFIITLKLGYIYTIIGTLVFGLASIFIIFKKELKRRRKTTLALTSLVAAIGFILAVNYIFYNVFQQHHRDRFTLVLGLEKDPVKLEKIRKTFGFNTNQSEIAIGSGGFWGKGWQKGTRTKGDFVPEQDTDYIFTTVGEEWGFAGSTVVIFLFVFLLLRILHRAEQQKNKFSRVYGYSVAAILFFHFAINIGMVIGLFPTVGIPLPFFSYGGSGLWGFTILLFIFIKLDANRINEW</sequence>
<dbReference type="Proteomes" id="UP000002945">
    <property type="component" value="Unassembled WGS sequence"/>
</dbReference>
<dbReference type="GO" id="GO:0008360">
    <property type="term" value="P:regulation of cell shape"/>
    <property type="evidence" value="ECO:0007669"/>
    <property type="project" value="UniProtKB-KW"/>
</dbReference>
<evidence type="ECO:0000256" key="6">
    <source>
        <dbReference type="SAM" id="Phobius"/>
    </source>
</evidence>
<feature type="transmembrane region" description="Helical" evidence="6">
    <location>
        <begin position="181"/>
        <end position="199"/>
    </location>
</feature>
<dbReference type="NCBIfam" id="NF037961">
    <property type="entry name" value="RodA_shape"/>
    <property type="match status" value="1"/>
</dbReference>
<organism evidence="7 8">
    <name type="scientific">Kordia algicida OT-1</name>
    <dbReference type="NCBI Taxonomy" id="391587"/>
    <lineage>
        <taxon>Bacteria</taxon>
        <taxon>Pseudomonadati</taxon>
        <taxon>Bacteroidota</taxon>
        <taxon>Flavobacteriia</taxon>
        <taxon>Flavobacteriales</taxon>
        <taxon>Flavobacteriaceae</taxon>
        <taxon>Kordia</taxon>
    </lineage>
</organism>
<dbReference type="STRING" id="391587.KAOT1_13527"/>
<feature type="transmembrane region" description="Helical" evidence="6">
    <location>
        <begin position="77"/>
        <end position="96"/>
    </location>
</feature>
<feature type="transmembrane region" description="Helical" evidence="6">
    <location>
        <begin position="205"/>
        <end position="224"/>
    </location>
</feature>
<evidence type="ECO:0000256" key="3">
    <source>
        <dbReference type="ARBA" id="ARBA00022960"/>
    </source>
</evidence>
<dbReference type="OrthoDB" id="9768187at2"/>
<comment type="caution">
    <text evidence="7">The sequence shown here is derived from an EMBL/GenBank/DDBJ whole genome shotgun (WGS) entry which is preliminary data.</text>
</comment>
<feature type="transmembrane region" description="Helical" evidence="6">
    <location>
        <begin position="12"/>
        <end position="32"/>
    </location>
</feature>
<evidence type="ECO:0000313" key="8">
    <source>
        <dbReference type="Proteomes" id="UP000002945"/>
    </source>
</evidence>
<dbReference type="RefSeq" id="WP_007095254.1">
    <property type="nucleotide sequence ID" value="NZ_CP142125.1"/>
</dbReference>
<dbReference type="AlphaFoldDB" id="A9DK18"/>
<evidence type="ECO:0000256" key="4">
    <source>
        <dbReference type="ARBA" id="ARBA00022989"/>
    </source>
</evidence>
<keyword evidence="2 6" id="KW-0812">Transmembrane</keyword>
<feature type="transmembrane region" description="Helical" evidence="6">
    <location>
        <begin position="236"/>
        <end position="256"/>
    </location>
</feature>
<proteinExistence type="predicted"/>
<dbReference type="InterPro" id="IPR001182">
    <property type="entry name" value="FtsW/RodA"/>
</dbReference>
<dbReference type="EMBL" id="ABIB01000001">
    <property type="protein sequence ID" value="EDP98241.1"/>
    <property type="molecule type" value="Genomic_DNA"/>
</dbReference>
<feature type="transmembrane region" description="Helical" evidence="6">
    <location>
        <begin position="52"/>
        <end position="70"/>
    </location>
</feature>
<dbReference type="GO" id="GO:0015648">
    <property type="term" value="F:lipid-linked peptidoglycan transporter activity"/>
    <property type="evidence" value="ECO:0007669"/>
    <property type="project" value="TreeGrafter"/>
</dbReference>
<feature type="transmembrane region" description="Helical" evidence="6">
    <location>
        <begin position="401"/>
        <end position="420"/>
    </location>
</feature>
<comment type="subcellular location">
    <subcellularLocation>
        <location evidence="1">Membrane</location>
        <topology evidence="1">Multi-pass membrane protein</topology>
    </subcellularLocation>
</comment>
<feature type="transmembrane region" description="Helical" evidence="6">
    <location>
        <begin position="368"/>
        <end position="389"/>
    </location>
</feature>
<evidence type="ECO:0000256" key="2">
    <source>
        <dbReference type="ARBA" id="ARBA00022692"/>
    </source>
</evidence>
<dbReference type="GO" id="GO:0005886">
    <property type="term" value="C:plasma membrane"/>
    <property type="evidence" value="ECO:0007669"/>
    <property type="project" value="TreeGrafter"/>
</dbReference>
<dbReference type="GO" id="GO:0051301">
    <property type="term" value="P:cell division"/>
    <property type="evidence" value="ECO:0007669"/>
    <property type="project" value="InterPro"/>
</dbReference>
<keyword evidence="3" id="KW-0133">Cell shape</keyword>
<evidence type="ECO:0000256" key="1">
    <source>
        <dbReference type="ARBA" id="ARBA00004141"/>
    </source>
</evidence>
<dbReference type="PANTHER" id="PTHR30474">
    <property type="entry name" value="CELL CYCLE PROTEIN"/>
    <property type="match status" value="1"/>
</dbReference>
<evidence type="ECO:0000313" key="7">
    <source>
        <dbReference type="EMBL" id="EDP98241.1"/>
    </source>
</evidence>
<keyword evidence="5 6" id="KW-0472">Membrane</keyword>
<name>A9DK18_9FLAO</name>
<dbReference type="GO" id="GO:0032153">
    <property type="term" value="C:cell division site"/>
    <property type="evidence" value="ECO:0007669"/>
    <property type="project" value="TreeGrafter"/>
</dbReference>
<gene>
    <name evidence="7" type="ORF">KAOT1_13527</name>
</gene>
<dbReference type="HOGENOM" id="CLU_029243_2_2_10"/>
<dbReference type="PANTHER" id="PTHR30474:SF1">
    <property type="entry name" value="PEPTIDOGLYCAN GLYCOSYLTRANSFERASE MRDB"/>
    <property type="match status" value="1"/>
</dbReference>
<dbReference type="Pfam" id="PF01098">
    <property type="entry name" value="FTSW_RODA_SPOVE"/>
    <property type="match status" value="2"/>
</dbReference>
<accession>A9DK18</accession>